<evidence type="ECO:0000313" key="2">
    <source>
        <dbReference type="EMBL" id="NHZ33082.1"/>
    </source>
</evidence>
<proteinExistence type="predicted"/>
<dbReference type="Proteomes" id="UP000785613">
    <property type="component" value="Unassembled WGS sequence"/>
</dbReference>
<keyword evidence="1" id="KW-1133">Transmembrane helix</keyword>
<dbReference type="RefSeq" id="WP_167222431.1">
    <property type="nucleotide sequence ID" value="NZ_VUYU01000003.1"/>
</dbReference>
<name>A0ABX0LMD1_9BURK</name>
<sequence>MQHANEFAEQYTRAERRRLALLILPAGLALLVAMKLWFFPWLAAFAASAECREMGGVNGVKLVFYGVFVGMPLLLALVFGAILGVPGYKSLRSGQFPAAGVKVWRPMRIRRGRRATLIGAACLLLVLLPLVLAAWGWFQAGAMLAGARFTPADCAAAGPRSHGATQPAPQD</sequence>
<feature type="transmembrane region" description="Helical" evidence="1">
    <location>
        <begin position="62"/>
        <end position="85"/>
    </location>
</feature>
<accession>A0ABX0LMD1</accession>
<keyword evidence="1" id="KW-0472">Membrane</keyword>
<dbReference type="EMBL" id="VUYU01000003">
    <property type="protein sequence ID" value="NHZ33082.1"/>
    <property type="molecule type" value="Genomic_DNA"/>
</dbReference>
<feature type="transmembrane region" description="Helical" evidence="1">
    <location>
        <begin position="21"/>
        <end position="42"/>
    </location>
</feature>
<gene>
    <name evidence="2" type="ORF">F0185_05710</name>
</gene>
<evidence type="ECO:0008006" key="4">
    <source>
        <dbReference type="Google" id="ProtNLM"/>
    </source>
</evidence>
<keyword evidence="3" id="KW-1185">Reference proteome</keyword>
<comment type="caution">
    <text evidence="2">The sequence shown here is derived from an EMBL/GenBank/DDBJ whole genome shotgun (WGS) entry which is preliminary data.</text>
</comment>
<keyword evidence="1" id="KW-0812">Transmembrane</keyword>
<reference evidence="2 3" key="1">
    <citation type="submission" date="2019-09" db="EMBL/GenBank/DDBJ databases">
        <title>Taxonomy of Antarctic Massilia spp.: description of Massilia rubra sp. nov., Massilia aquatica sp. nov., Massilia mucilaginosa sp. nov., Massilia frigida sp. nov. isolated from streams, lakes and regoliths.</title>
        <authorList>
            <person name="Holochova P."/>
            <person name="Sedlacek I."/>
            <person name="Kralova S."/>
            <person name="Maslanova I."/>
            <person name="Busse H.-J."/>
            <person name="Stankova E."/>
            <person name="Vrbovska V."/>
            <person name="Kovarovic V."/>
            <person name="Bartak M."/>
            <person name="Svec P."/>
            <person name="Pantucek R."/>
        </authorList>
    </citation>
    <scope>NUCLEOTIDE SEQUENCE [LARGE SCALE GENOMIC DNA]</scope>
    <source>
        <strain evidence="2 3">CCM 8692</strain>
    </source>
</reference>
<evidence type="ECO:0000313" key="3">
    <source>
        <dbReference type="Proteomes" id="UP000785613"/>
    </source>
</evidence>
<organism evidence="2 3">
    <name type="scientific">Massilia rubra</name>
    <dbReference type="NCBI Taxonomy" id="2607910"/>
    <lineage>
        <taxon>Bacteria</taxon>
        <taxon>Pseudomonadati</taxon>
        <taxon>Pseudomonadota</taxon>
        <taxon>Betaproteobacteria</taxon>
        <taxon>Burkholderiales</taxon>
        <taxon>Oxalobacteraceae</taxon>
        <taxon>Telluria group</taxon>
        <taxon>Massilia</taxon>
    </lineage>
</organism>
<evidence type="ECO:0000256" key="1">
    <source>
        <dbReference type="SAM" id="Phobius"/>
    </source>
</evidence>
<feature type="transmembrane region" description="Helical" evidence="1">
    <location>
        <begin position="115"/>
        <end position="138"/>
    </location>
</feature>
<protein>
    <recommendedName>
        <fullName evidence="4">DUF898 domain-containing protein</fullName>
    </recommendedName>
</protein>